<gene>
    <name evidence="2" type="primary">treY</name>
    <name evidence="2" type="ORF">ISP18_10445</name>
</gene>
<dbReference type="InterPro" id="IPR017853">
    <property type="entry name" value="GH"/>
</dbReference>
<accession>A0ABW8III1</accession>
<dbReference type="PANTHER" id="PTHR10357:SF216">
    <property type="entry name" value="MALTOOLIGOSYL TREHALOSE SYNTHASE-RELATED"/>
    <property type="match status" value="1"/>
</dbReference>
<feature type="domain" description="Glycosyl hydrolase family 13 catalytic" evidence="1">
    <location>
        <begin position="5"/>
        <end position="480"/>
    </location>
</feature>
<name>A0ABW8III1_9GAMM</name>
<dbReference type="InterPro" id="IPR013797">
    <property type="entry name" value="Maltooligo_trehalose_synth_4"/>
</dbReference>
<reference evidence="2 3" key="1">
    <citation type="submission" date="2020-10" db="EMBL/GenBank/DDBJ databases">
        <title>Phylogeny of dyella-like bacteria.</title>
        <authorList>
            <person name="Fu J."/>
        </authorList>
    </citation>
    <scope>NUCLEOTIDE SEQUENCE [LARGE SCALE GENOMIC DNA]</scope>
    <source>
        <strain evidence="2 3">DHG40</strain>
    </source>
</reference>
<comment type="caution">
    <text evidence="2">The sequence shown here is derived from an EMBL/GenBank/DDBJ whole genome shotgun (WGS) entry which is preliminary data.</text>
</comment>
<dbReference type="Proteomes" id="UP001620409">
    <property type="component" value="Unassembled WGS sequence"/>
</dbReference>
<dbReference type="InterPro" id="IPR012767">
    <property type="entry name" value="Trehalose_TreY"/>
</dbReference>
<evidence type="ECO:0000313" key="3">
    <source>
        <dbReference type="Proteomes" id="UP001620409"/>
    </source>
</evidence>
<evidence type="ECO:0000259" key="1">
    <source>
        <dbReference type="SMART" id="SM00642"/>
    </source>
</evidence>
<protein>
    <submittedName>
        <fullName evidence="2">Malto-oligosyltrehalose synthase</fullName>
    </submittedName>
</protein>
<dbReference type="EMBL" id="JADIKI010000022">
    <property type="protein sequence ID" value="MFK2855008.1"/>
    <property type="molecule type" value="Genomic_DNA"/>
</dbReference>
<keyword evidence="3" id="KW-1185">Reference proteome</keyword>
<dbReference type="Gene3D" id="3.30.1590.10">
    <property type="entry name" value="Maltooligosyl trehalose synthase, domain 2"/>
    <property type="match status" value="1"/>
</dbReference>
<dbReference type="Gene3D" id="1.10.10.470">
    <property type="entry name" value="Maltooligosyl trehalose synthase, domain 4"/>
    <property type="match status" value="1"/>
</dbReference>
<dbReference type="Gene3D" id="1.10.150.200">
    <property type="entry name" value="Maltooligosyl trehalose synthase, domain 3"/>
    <property type="match status" value="1"/>
</dbReference>
<dbReference type="CDD" id="cd11336">
    <property type="entry name" value="AmyAc_MTSase"/>
    <property type="match status" value="1"/>
</dbReference>
<dbReference type="Pfam" id="PF00128">
    <property type="entry name" value="Alpha-amylase"/>
    <property type="match status" value="1"/>
</dbReference>
<dbReference type="SUPFAM" id="SSF51445">
    <property type="entry name" value="(Trans)glycosidases"/>
    <property type="match status" value="1"/>
</dbReference>
<sequence length="899" mass="102278">MTELRATVRLQLNHEFDFLAAAEHVPYFAALGLSHAYLSPIAMARPGSMHGYDVINPMIVNPELGGEPALSKFVQTLHTHGMGAILDIVPNHMAANVANPWWNDVLAMGRASRYAHYFDIDWHAPHTEGKLWLPILAVPLEQALAGAELRLERHVGGTTIALGVAGTKLPISEQGLRLLFDLAGRVLPRFRASADAMDALRLAIQDESTREQIDHAIAQLHTDKAMMRRFLNLQHYRLAWWRSASQVVNYRRFFDIDSLVALAVERDDVFDAVHALPLRLIREGLIDGLRIDHVDGLTQPRDYLRKLRLRVDRAARVDPRQMARRITLHVEKILAHDEVLHEGWPVDGTTGYDFMNQVVALQHDDQGHAELASAWASLSGRSKHFGEEEHEARRSMLASSLATDLARCVRAFERYMTDTPESGDLTPLALQQALTEILEQMPVYRTYLSTGTPSNEDRRTLEHVFERAMKDGDPDRVAFRAYLRQYLLETKARWLSTLSQRRHLQIARRLFEQLATTLNAKAVEDTAFYRYGVLLSRNEVGSDPRVFAITPRRFHTIMQQRATAWPRALLATATHDHKRGEDVRARLAVVSERARWFVDQASRWLAELDRPNRPSHGAMWMLLQTVLSAWPLGMSCDDDEALRLFSDRVEQWFLKAEREAKLQTRWTTPNPTYEEACKTTVRDILLSPRYDALRHSIHDAARSLDAPGALNGLAAVTLRLTVPGVPDLYQGTEYWDQSLVDPDNRRPVDYTVRATTFDGNQLPDELLADYRTGVIKQQVIHRLLRVRRRRPELFARAGYDPLEVTGWRREHVVAFIRRYERHQLLVAVPRLCAAGMATNDRPMVDRDFWGDTAVACPNDDGACTFTDLFTHRTHQGGTQGLPARMLFAEWPVAVLIAES</sequence>
<dbReference type="NCBIfam" id="TIGR02401">
    <property type="entry name" value="trehalose_TreY"/>
    <property type="match status" value="1"/>
</dbReference>
<dbReference type="RefSeq" id="WP_380010570.1">
    <property type="nucleotide sequence ID" value="NZ_JADIKI010000022.1"/>
</dbReference>
<proteinExistence type="predicted"/>
<dbReference type="SMART" id="SM00642">
    <property type="entry name" value="Aamy"/>
    <property type="match status" value="1"/>
</dbReference>
<organism evidence="2 3">
    <name type="scientific">Dyella humi</name>
    <dbReference type="NCBI Taxonomy" id="1770547"/>
    <lineage>
        <taxon>Bacteria</taxon>
        <taxon>Pseudomonadati</taxon>
        <taxon>Pseudomonadota</taxon>
        <taxon>Gammaproteobacteria</taxon>
        <taxon>Lysobacterales</taxon>
        <taxon>Rhodanobacteraceae</taxon>
        <taxon>Dyella</taxon>
    </lineage>
</organism>
<evidence type="ECO:0000313" key="2">
    <source>
        <dbReference type="EMBL" id="MFK2855008.1"/>
    </source>
</evidence>
<dbReference type="PANTHER" id="PTHR10357">
    <property type="entry name" value="ALPHA-AMYLASE FAMILY MEMBER"/>
    <property type="match status" value="1"/>
</dbReference>
<dbReference type="InterPro" id="IPR006047">
    <property type="entry name" value="GH13_cat_dom"/>
</dbReference>
<dbReference type="Gene3D" id="3.20.20.80">
    <property type="entry name" value="Glycosidases"/>
    <property type="match status" value="1"/>
</dbReference>